<dbReference type="RefSeq" id="WP_131608413.1">
    <property type="nucleotide sequence ID" value="NZ_SJSM01000004.1"/>
</dbReference>
<dbReference type="PANTHER" id="PTHR36842">
    <property type="entry name" value="PROTEIN TOLB HOMOLOG"/>
    <property type="match status" value="1"/>
</dbReference>
<reference evidence="2 3" key="1">
    <citation type="submission" date="2019-02" db="EMBL/GenBank/DDBJ databases">
        <title>Pedobacter sp. RP-3-8 sp. nov., isolated from Arctic soil.</title>
        <authorList>
            <person name="Dahal R.H."/>
        </authorList>
    </citation>
    <scope>NUCLEOTIDE SEQUENCE [LARGE SCALE GENOMIC DNA]</scope>
    <source>
        <strain evidence="2 3">RP-3-8</strain>
    </source>
</reference>
<dbReference type="Pfam" id="PF00930">
    <property type="entry name" value="DPPIV_N"/>
    <property type="match status" value="1"/>
</dbReference>
<accession>A0A4R0N9W4</accession>
<dbReference type="EMBL" id="SJSM01000004">
    <property type="protein sequence ID" value="TCC97001.1"/>
    <property type="molecule type" value="Genomic_DNA"/>
</dbReference>
<dbReference type="InterPro" id="IPR002469">
    <property type="entry name" value="Peptidase_S9B_N"/>
</dbReference>
<dbReference type="OrthoDB" id="626010at2"/>
<dbReference type="Pfam" id="PF12566">
    <property type="entry name" value="DUF3748"/>
    <property type="match status" value="1"/>
</dbReference>
<protein>
    <submittedName>
        <fullName evidence="2">DUF3748 domain-containing protein</fullName>
    </submittedName>
</protein>
<sequence length="430" mass="47327">MLERQLTTDAKGHFLNTNQCFSADGKWLVYDTRNDDSKIGSTGSIELVNVVTGEMKQLYHTKNQTEYGPGLGAASFSPAVNRVIFIHGIRNADEKNPYGFTRRTGVAIDVNNPEMPIFMDARDIKEPFTPGALRGGTHAHSWSGDGQRLSFTYNDEVIAQLSKTNPDVQDLRTVGVMFPRKVAVADEANGENNCGEMFSVVVAKVTENPVAGSDDIDKAFDECWIGKRGYQKADGSWQVSAIAFQGNVKDENGGTKTEIFVVDLPADLSLANQGESLAGTVHHRPDVPMGVKQRRITFTKEGVIGPRHWLRSNLEGTQVVFLSKDPSGFINVFAVSPNGGPIKQISFHLFDIQSGLNFSPDGQYISYVAQNAIYITDVTTGESKQLTESSSDDDRPVSAVVWSPDGKVLAYNRYVKNEDNYLQIFLLEKE</sequence>
<gene>
    <name evidence="2" type="ORF">EZ444_09075</name>
</gene>
<dbReference type="InterPro" id="IPR022223">
    <property type="entry name" value="DUF3748"/>
</dbReference>
<proteinExistence type="predicted"/>
<organism evidence="2 3">
    <name type="scientific">Pedobacter hiemivivus</name>
    <dbReference type="NCBI Taxonomy" id="2530454"/>
    <lineage>
        <taxon>Bacteria</taxon>
        <taxon>Pseudomonadati</taxon>
        <taxon>Bacteroidota</taxon>
        <taxon>Sphingobacteriia</taxon>
        <taxon>Sphingobacteriales</taxon>
        <taxon>Sphingobacteriaceae</taxon>
        <taxon>Pedobacter</taxon>
    </lineage>
</organism>
<evidence type="ECO:0000259" key="1">
    <source>
        <dbReference type="Pfam" id="PF00930"/>
    </source>
</evidence>
<dbReference type="Gene3D" id="2.120.10.30">
    <property type="entry name" value="TolB, C-terminal domain"/>
    <property type="match status" value="2"/>
</dbReference>
<dbReference type="AlphaFoldDB" id="A0A4R0N9W4"/>
<keyword evidence="3" id="KW-1185">Reference proteome</keyword>
<comment type="caution">
    <text evidence="2">The sequence shown here is derived from an EMBL/GenBank/DDBJ whole genome shotgun (WGS) entry which is preliminary data.</text>
</comment>
<dbReference type="Proteomes" id="UP000291117">
    <property type="component" value="Unassembled WGS sequence"/>
</dbReference>
<dbReference type="InterPro" id="IPR011042">
    <property type="entry name" value="6-blade_b-propeller_TolB-like"/>
</dbReference>
<dbReference type="PANTHER" id="PTHR36842:SF1">
    <property type="entry name" value="PROTEIN TOLB"/>
    <property type="match status" value="1"/>
</dbReference>
<dbReference type="SUPFAM" id="SSF82171">
    <property type="entry name" value="DPP6 N-terminal domain-like"/>
    <property type="match status" value="1"/>
</dbReference>
<feature type="domain" description="Dipeptidylpeptidase IV N-terminal" evidence="1">
    <location>
        <begin position="356"/>
        <end position="413"/>
    </location>
</feature>
<dbReference type="GO" id="GO:0006508">
    <property type="term" value="P:proteolysis"/>
    <property type="evidence" value="ECO:0007669"/>
    <property type="project" value="InterPro"/>
</dbReference>
<evidence type="ECO:0000313" key="2">
    <source>
        <dbReference type="EMBL" id="TCC97001.1"/>
    </source>
</evidence>
<name>A0A4R0N9W4_9SPHI</name>
<evidence type="ECO:0000313" key="3">
    <source>
        <dbReference type="Proteomes" id="UP000291117"/>
    </source>
</evidence>